<accession>A0A329NTW3</accession>
<dbReference type="AlphaFoldDB" id="A0A329NTW3"/>
<organism evidence="1 2">
    <name type="scientific">Aerococcus urinae</name>
    <dbReference type="NCBI Taxonomy" id="1376"/>
    <lineage>
        <taxon>Bacteria</taxon>
        <taxon>Bacillati</taxon>
        <taxon>Bacillota</taxon>
        <taxon>Bacilli</taxon>
        <taxon>Lactobacillales</taxon>
        <taxon>Aerococcaceae</taxon>
        <taxon>Aerococcus</taxon>
    </lineage>
</organism>
<feature type="non-terminal residue" evidence="1">
    <location>
        <position position="1"/>
    </location>
</feature>
<name>A0A329NTW3_9LACT</name>
<dbReference type="EMBL" id="QMHM01000105">
    <property type="protein sequence ID" value="RAV74949.1"/>
    <property type="molecule type" value="Genomic_DNA"/>
</dbReference>
<gene>
    <name evidence="1" type="ORF">DBT54_10210</name>
</gene>
<comment type="caution">
    <text evidence="1">The sequence shown here is derived from an EMBL/GenBank/DDBJ whole genome shotgun (WGS) entry which is preliminary data.</text>
</comment>
<reference evidence="1 2" key="1">
    <citation type="submission" date="2018-04" db="EMBL/GenBank/DDBJ databases">
        <title>Aerococcus urinae genomes.</title>
        <authorList>
            <person name="Hilt E."/>
            <person name="Gilbert N.M."/>
            <person name="Thomas-White K."/>
            <person name="Putonti C."/>
            <person name="Lewis A.L."/>
            <person name="Visck K.L."/>
            <person name="Wolfe A.J."/>
        </authorList>
    </citation>
    <scope>NUCLEOTIDE SEQUENCE [LARGE SCALE GENOMIC DNA]</scope>
    <source>
        <strain evidence="1 2">UMB7480</strain>
    </source>
</reference>
<protein>
    <submittedName>
        <fullName evidence="1">Uncharacterized protein</fullName>
    </submittedName>
</protein>
<sequence>AALAVLKSDGLVEDMAGRLSGLLDWPHPIGINFVNCGGGTEAYFNERVSGIFICSGLIAQVGRMADYQLDQGSDRICRSPAIRRLMGARLGCPPEAGSAGK</sequence>
<dbReference type="Proteomes" id="UP000251923">
    <property type="component" value="Unassembled WGS sequence"/>
</dbReference>
<evidence type="ECO:0000313" key="1">
    <source>
        <dbReference type="EMBL" id="RAV74949.1"/>
    </source>
</evidence>
<evidence type="ECO:0000313" key="2">
    <source>
        <dbReference type="Proteomes" id="UP000251923"/>
    </source>
</evidence>
<proteinExistence type="predicted"/>